<dbReference type="PANTHER" id="PTHR43441">
    <property type="entry name" value="RIBOSOMAL-PROTEIN-SERINE ACETYLTRANSFERASE"/>
    <property type="match status" value="1"/>
</dbReference>
<dbReference type="OrthoDB" id="41238at2759"/>
<dbReference type="EMBL" id="MU007101">
    <property type="protein sequence ID" value="KAF2421171.1"/>
    <property type="molecule type" value="Genomic_DNA"/>
</dbReference>
<dbReference type="GO" id="GO:1990189">
    <property type="term" value="F:protein N-terminal-serine acetyltransferase activity"/>
    <property type="evidence" value="ECO:0007669"/>
    <property type="project" value="TreeGrafter"/>
</dbReference>
<feature type="compositionally biased region" description="Basic residues" evidence="1">
    <location>
        <begin position="9"/>
        <end position="19"/>
    </location>
</feature>
<dbReference type="InterPro" id="IPR051908">
    <property type="entry name" value="Ribosomal_N-acetyltransferase"/>
</dbReference>
<gene>
    <name evidence="3" type="ORF">EJ08DRAFT_665297</name>
</gene>
<evidence type="ECO:0000259" key="2">
    <source>
        <dbReference type="PROSITE" id="PS51186"/>
    </source>
</evidence>
<dbReference type="SUPFAM" id="SSF55729">
    <property type="entry name" value="Acyl-CoA N-acyltransferases (Nat)"/>
    <property type="match status" value="1"/>
</dbReference>
<name>A0A9P4TU49_9PEZI</name>
<dbReference type="AlphaFoldDB" id="A0A9P4TU49"/>
<accession>A0A9P4TU49</accession>
<evidence type="ECO:0000313" key="4">
    <source>
        <dbReference type="Proteomes" id="UP000800235"/>
    </source>
</evidence>
<dbReference type="PANTHER" id="PTHR43441:SF2">
    <property type="entry name" value="FAMILY ACETYLTRANSFERASE, PUTATIVE (AFU_ORTHOLOGUE AFUA_7G00850)-RELATED"/>
    <property type="match status" value="1"/>
</dbReference>
<dbReference type="Pfam" id="PF13302">
    <property type="entry name" value="Acetyltransf_3"/>
    <property type="match status" value="1"/>
</dbReference>
<dbReference type="FunFam" id="3.40.630.30:FF:000047">
    <property type="entry name" value="Acetyltransferase, GNAT family"/>
    <property type="match status" value="1"/>
</dbReference>
<evidence type="ECO:0000256" key="1">
    <source>
        <dbReference type="SAM" id="MobiDB-lite"/>
    </source>
</evidence>
<feature type="domain" description="N-acetyltransferase" evidence="2">
    <location>
        <begin position="249"/>
        <end position="401"/>
    </location>
</feature>
<reference evidence="3" key="1">
    <citation type="journal article" date="2020" name="Stud. Mycol.">
        <title>101 Dothideomycetes genomes: a test case for predicting lifestyles and emergence of pathogens.</title>
        <authorList>
            <person name="Haridas S."/>
            <person name="Albert R."/>
            <person name="Binder M."/>
            <person name="Bloem J."/>
            <person name="Labutti K."/>
            <person name="Salamov A."/>
            <person name="Andreopoulos B."/>
            <person name="Baker S."/>
            <person name="Barry K."/>
            <person name="Bills G."/>
            <person name="Bluhm B."/>
            <person name="Cannon C."/>
            <person name="Castanera R."/>
            <person name="Culley D."/>
            <person name="Daum C."/>
            <person name="Ezra D."/>
            <person name="Gonzalez J."/>
            <person name="Henrissat B."/>
            <person name="Kuo A."/>
            <person name="Liang C."/>
            <person name="Lipzen A."/>
            <person name="Lutzoni F."/>
            <person name="Magnuson J."/>
            <person name="Mondo S."/>
            <person name="Nolan M."/>
            <person name="Ohm R."/>
            <person name="Pangilinan J."/>
            <person name="Park H.-J."/>
            <person name="Ramirez L."/>
            <person name="Alfaro M."/>
            <person name="Sun H."/>
            <person name="Tritt A."/>
            <person name="Yoshinaga Y."/>
            <person name="Zwiers L.-H."/>
            <person name="Turgeon B."/>
            <person name="Goodwin S."/>
            <person name="Spatafora J."/>
            <person name="Crous P."/>
            <person name="Grigoriev I."/>
        </authorList>
    </citation>
    <scope>NUCLEOTIDE SEQUENCE</scope>
    <source>
        <strain evidence="3">CBS 130266</strain>
    </source>
</reference>
<dbReference type="InterPro" id="IPR016181">
    <property type="entry name" value="Acyl_CoA_acyltransferase"/>
</dbReference>
<proteinExistence type="predicted"/>
<dbReference type="PROSITE" id="PS51186">
    <property type="entry name" value="GNAT"/>
    <property type="match status" value="1"/>
</dbReference>
<protein>
    <submittedName>
        <fullName evidence="3">Acyl-CoA N-acyltransferase</fullName>
    </submittedName>
</protein>
<dbReference type="GO" id="GO:0008999">
    <property type="term" value="F:protein-N-terminal-alanine acetyltransferase activity"/>
    <property type="evidence" value="ECO:0007669"/>
    <property type="project" value="TreeGrafter"/>
</dbReference>
<evidence type="ECO:0000313" key="3">
    <source>
        <dbReference type="EMBL" id="KAF2421171.1"/>
    </source>
</evidence>
<dbReference type="InterPro" id="IPR000182">
    <property type="entry name" value="GNAT_dom"/>
</dbReference>
<organism evidence="3 4">
    <name type="scientific">Tothia fuscella</name>
    <dbReference type="NCBI Taxonomy" id="1048955"/>
    <lineage>
        <taxon>Eukaryota</taxon>
        <taxon>Fungi</taxon>
        <taxon>Dikarya</taxon>
        <taxon>Ascomycota</taxon>
        <taxon>Pezizomycotina</taxon>
        <taxon>Dothideomycetes</taxon>
        <taxon>Pleosporomycetidae</taxon>
        <taxon>Venturiales</taxon>
        <taxon>Cylindrosympodiaceae</taxon>
        <taxon>Tothia</taxon>
    </lineage>
</organism>
<dbReference type="Gene3D" id="3.40.630.30">
    <property type="match status" value="1"/>
</dbReference>
<sequence>MGSCGSTLRKSHHRKHAGRKSSSSNTGRGGYIHRIDYLYGFDDITGDLAKGAAIHHQREAHFRQTHSAMAAEGMPFNELKRRQGLVGNYPKLKTHLAAGGSWDTLGGEWRGQQWRATLEESGIGHLGFVQGKDGMTPALARAQRAAGIPRKKVARFADCRAIEVIRSAANLSHNTQEKTAIVIGIDEASIQPYSAGEIVYSELVLLHNKAPITIMNEADIEAKFGIKIDDLEPAPSPDHTLQGNLVTLIHLQASHAEDLYAEIGNDDNIWSYMPFGPFKTLEEFKSHISEIMQLPNSRIYAIINNSTTKPVGYIGIVNMVPSSRVCEIGFAFSPGKLQRTRAATEAFYLILKEAFGHLRSRRVEWKCNALNEASQRAAVRLGFQFEGVFRNHMILKGRSRDSHWYSMLDEEWPPAQRAFEMWLDDENFDVHVVQIRSLATFRSATPKD</sequence>
<comment type="caution">
    <text evidence="3">The sequence shown here is derived from an EMBL/GenBank/DDBJ whole genome shotgun (WGS) entry which is preliminary data.</text>
</comment>
<keyword evidence="4" id="KW-1185">Reference proteome</keyword>
<dbReference type="Proteomes" id="UP000800235">
    <property type="component" value="Unassembled WGS sequence"/>
</dbReference>
<feature type="region of interest" description="Disordered" evidence="1">
    <location>
        <begin position="1"/>
        <end position="27"/>
    </location>
</feature>